<dbReference type="Gene3D" id="1.10.443.10">
    <property type="entry name" value="Intergrase catalytic core"/>
    <property type="match status" value="1"/>
</dbReference>
<dbReference type="Proteomes" id="UP000265515">
    <property type="component" value="Unassembled WGS sequence"/>
</dbReference>
<feature type="compositionally biased region" description="Basic and acidic residues" evidence="7">
    <location>
        <begin position="18"/>
        <end position="35"/>
    </location>
</feature>
<organism evidence="9 10">
    <name type="scientific">Chara braunii</name>
    <name type="common">Braun's stonewort</name>
    <dbReference type="NCBI Taxonomy" id="69332"/>
    <lineage>
        <taxon>Eukaryota</taxon>
        <taxon>Viridiplantae</taxon>
        <taxon>Streptophyta</taxon>
        <taxon>Charophyceae</taxon>
        <taxon>Charales</taxon>
        <taxon>Characeae</taxon>
        <taxon>Chara</taxon>
    </lineage>
</organism>
<sequence>MLPDSSEVSRESGPQARTPRENRGRVGRLRQDQARRKTRPQRNLTPVWRARRYAFAMNVADSRGLEGATRETTQAIVAGQAPVTYTVAGQSSGTGRASEAVLQPGEWWNERLSDGGWRQKRDTPEFEGGYEAGLEWSSALVGTYGAGRRWRGGMKKLLLALNEWLKRNNVGRGCMGCNDLDVLSFVSSQWLVEVESRCRTSDAAGLPLVSPSMADVALNCLSACFRLLGRDGEVDPCQSSRVRSFRRAYREYSLQRGVVEESAVPLRFMIRLREVSSEGETFLGWPPKMVDSYDRVGQDVRQGFLFRPMRGGGAISGGAFNKGIEKWFGEAGVYAGESGHNFRVGGVQAGIGEGWSLGEIMRQGTWSSVGTFMRYGYGMKRGWKRQRGGGLGDKEDGCEAKDCGVGGCEIDPGAGEAGELGSGDCEPVLDSEGEDTGIPGGALGGRKDEYAFTMNAAASRGLEGAAREITQAIVAGQAPVTYTVAGQSSGTGRASEAVLQPGQVGPARAMTGRMTRVERSSKQARYGGSRGLSRFVVVHLLPLYVVLLLHASFACAIAKAKSAGRAAGNTDGSGVIWQADSRSSSSSSPLSTHFSEEGGGRHSQGDVRSSLSPFYATAAAPRANSSAQKEQQQELRPLLPDVNSLFLLGNPDAASHFKEWLAGLPFPSPSPPLSTRHSRQAPVVVIDDPSRDRPCCAGVNDDEEEEGERPSERASGFRLSPRAAVLKPDSKAGRSATSSPGERMMSEEGSGRRPTSRRLTSQSQSNPSKGSKQATAGVSLRKRTAGGRQQNAGSRGRLSTIVVDKNGDGHYTTVQAAVNSVPMGNSRRITIQIKSGVYREKIRVVSGKNFISFKGDGVGKTVLTWGDNARTKDKAPVKGGKGGTNEYGTLGTFESASVAVSADHFTAEDLTIQNTAPRAPNGAVGMQAVALRVSGDMVALHRVALFSWQDTLYAHKGRQFYKDCWIHGSIDFICGSAKALFRNCILYTRGPGSISAQKGGAAGVSDDTGFVFLGGKVLGESGAKDIYLGSFLGRAWGPKALTVFAKVYLANVIKPQGWFDWDDPSRRKKVFFAEYQCYGPGANRSKRVWWSKSLSAKEAKPYLTSYWVGTWIPRW</sequence>
<dbReference type="EMBL" id="BFEA01000074">
    <property type="protein sequence ID" value="GBG66471.1"/>
    <property type="molecule type" value="Genomic_DNA"/>
</dbReference>
<dbReference type="InterPro" id="IPR011050">
    <property type="entry name" value="Pectin_lyase_fold/virulence"/>
</dbReference>
<dbReference type="GO" id="GO:0045490">
    <property type="term" value="P:pectin catabolic process"/>
    <property type="evidence" value="ECO:0007669"/>
    <property type="project" value="UniProtKB-UniPathway"/>
</dbReference>
<evidence type="ECO:0000256" key="3">
    <source>
        <dbReference type="ARBA" id="ARBA00013229"/>
    </source>
</evidence>
<dbReference type="UniPathway" id="UPA00545">
    <property type="reaction ID" value="UER00823"/>
</dbReference>
<feature type="region of interest" description="Disordered" evidence="7">
    <location>
        <begin position="1"/>
        <end position="43"/>
    </location>
</feature>
<feature type="region of interest" description="Disordered" evidence="7">
    <location>
        <begin position="577"/>
        <end position="608"/>
    </location>
</feature>
<evidence type="ECO:0000256" key="5">
    <source>
        <dbReference type="ARBA" id="ARBA00023085"/>
    </source>
</evidence>
<keyword evidence="5" id="KW-0063">Aspartyl esterase</keyword>
<dbReference type="InterPro" id="IPR000070">
    <property type="entry name" value="Pectinesterase_cat"/>
</dbReference>
<dbReference type="PANTHER" id="PTHR31321">
    <property type="entry name" value="ACYL-COA THIOESTER HYDROLASE YBHC-RELATED"/>
    <property type="match status" value="1"/>
</dbReference>
<keyword evidence="6" id="KW-0233">DNA recombination</keyword>
<evidence type="ECO:0000259" key="8">
    <source>
        <dbReference type="Pfam" id="PF01095"/>
    </source>
</evidence>
<evidence type="ECO:0000256" key="6">
    <source>
        <dbReference type="ARBA" id="ARBA00023172"/>
    </source>
</evidence>
<accession>A0A388K8W5</accession>
<evidence type="ECO:0000313" key="9">
    <source>
        <dbReference type="EMBL" id="GBG66471.1"/>
    </source>
</evidence>
<feature type="compositionally biased region" description="Basic and acidic residues" evidence="7">
    <location>
        <begin position="594"/>
        <end position="605"/>
    </location>
</feature>
<dbReference type="InterPro" id="IPR011010">
    <property type="entry name" value="DNA_brk_join_enz"/>
</dbReference>
<dbReference type="SUPFAM" id="SSF56349">
    <property type="entry name" value="DNA breaking-rejoining enzymes"/>
    <property type="match status" value="1"/>
</dbReference>
<gene>
    <name evidence="9" type="ORF">CBR_g61514</name>
</gene>
<dbReference type="Gramene" id="GBG66471">
    <property type="protein sequence ID" value="GBG66471"/>
    <property type="gene ID" value="CBR_g61514"/>
</dbReference>
<feature type="compositionally biased region" description="Low complexity" evidence="7">
    <location>
        <begin position="581"/>
        <end position="593"/>
    </location>
</feature>
<keyword evidence="10" id="KW-1185">Reference proteome</keyword>
<reference evidence="9 10" key="1">
    <citation type="journal article" date="2018" name="Cell">
        <title>The Chara Genome: Secondary Complexity and Implications for Plant Terrestrialization.</title>
        <authorList>
            <person name="Nishiyama T."/>
            <person name="Sakayama H."/>
            <person name="Vries J.D."/>
            <person name="Buschmann H."/>
            <person name="Saint-Marcoux D."/>
            <person name="Ullrich K.K."/>
            <person name="Haas F.B."/>
            <person name="Vanderstraeten L."/>
            <person name="Becker D."/>
            <person name="Lang D."/>
            <person name="Vosolsobe S."/>
            <person name="Rombauts S."/>
            <person name="Wilhelmsson P.K.I."/>
            <person name="Janitza P."/>
            <person name="Kern R."/>
            <person name="Heyl A."/>
            <person name="Rumpler F."/>
            <person name="Villalobos L.I.A.C."/>
            <person name="Clay J.M."/>
            <person name="Skokan R."/>
            <person name="Toyoda A."/>
            <person name="Suzuki Y."/>
            <person name="Kagoshima H."/>
            <person name="Schijlen E."/>
            <person name="Tajeshwar N."/>
            <person name="Catarino B."/>
            <person name="Hetherington A.J."/>
            <person name="Saltykova A."/>
            <person name="Bonnot C."/>
            <person name="Breuninger H."/>
            <person name="Symeonidi A."/>
            <person name="Radhakrishnan G.V."/>
            <person name="Van Nieuwerburgh F."/>
            <person name="Deforce D."/>
            <person name="Chang C."/>
            <person name="Karol K.G."/>
            <person name="Hedrich R."/>
            <person name="Ulvskov P."/>
            <person name="Glockner G."/>
            <person name="Delwiche C.F."/>
            <person name="Petrasek J."/>
            <person name="Van de Peer Y."/>
            <person name="Friml J."/>
            <person name="Beilby M."/>
            <person name="Dolan L."/>
            <person name="Kohara Y."/>
            <person name="Sugano S."/>
            <person name="Fujiyama A."/>
            <person name="Delaux P.-M."/>
            <person name="Quint M."/>
            <person name="TheiBen G."/>
            <person name="Hagemann M."/>
            <person name="Harholt J."/>
            <person name="Dunand C."/>
            <person name="Zachgo S."/>
            <person name="Langdale J."/>
            <person name="Maumus F."/>
            <person name="Straeten D.V.D."/>
            <person name="Gould S.B."/>
            <person name="Rensing S.A."/>
        </authorList>
    </citation>
    <scope>NUCLEOTIDE SEQUENCE [LARGE SCALE GENOMIC DNA]</scope>
    <source>
        <strain evidence="9 10">S276</strain>
    </source>
</reference>
<feature type="region of interest" description="Disordered" evidence="7">
    <location>
        <begin position="670"/>
        <end position="797"/>
    </location>
</feature>
<keyword evidence="4" id="KW-0378">Hydrolase</keyword>
<dbReference type="InterPro" id="IPR012334">
    <property type="entry name" value="Pectin_lyas_fold"/>
</dbReference>
<proteinExistence type="inferred from homology"/>
<dbReference type="InterPro" id="IPR013762">
    <property type="entry name" value="Integrase-like_cat_sf"/>
</dbReference>
<dbReference type="GO" id="GO:0042545">
    <property type="term" value="P:cell wall modification"/>
    <property type="evidence" value="ECO:0007669"/>
    <property type="project" value="InterPro"/>
</dbReference>
<evidence type="ECO:0000313" key="10">
    <source>
        <dbReference type="Proteomes" id="UP000265515"/>
    </source>
</evidence>
<feature type="compositionally biased region" description="Polar residues" evidence="7">
    <location>
        <begin position="757"/>
        <end position="776"/>
    </location>
</feature>
<comment type="similarity">
    <text evidence="2">Belongs to the pectinesterase family.</text>
</comment>
<dbReference type="GO" id="GO:0030599">
    <property type="term" value="F:pectinesterase activity"/>
    <property type="evidence" value="ECO:0007669"/>
    <property type="project" value="UniProtKB-EC"/>
</dbReference>
<evidence type="ECO:0000256" key="1">
    <source>
        <dbReference type="ARBA" id="ARBA00005184"/>
    </source>
</evidence>
<dbReference type="PANTHER" id="PTHR31321:SF112">
    <property type="entry name" value="PECTINESTERASE"/>
    <property type="match status" value="1"/>
</dbReference>
<evidence type="ECO:0000256" key="4">
    <source>
        <dbReference type="ARBA" id="ARBA00022801"/>
    </source>
</evidence>
<evidence type="ECO:0000256" key="7">
    <source>
        <dbReference type="SAM" id="MobiDB-lite"/>
    </source>
</evidence>
<dbReference type="Pfam" id="PF01095">
    <property type="entry name" value="Pectinesterase"/>
    <property type="match status" value="1"/>
</dbReference>
<dbReference type="SUPFAM" id="SSF51126">
    <property type="entry name" value="Pectin lyase-like"/>
    <property type="match status" value="1"/>
</dbReference>
<evidence type="ECO:0000256" key="2">
    <source>
        <dbReference type="ARBA" id="ARBA00008891"/>
    </source>
</evidence>
<protein>
    <recommendedName>
        <fullName evidence="3">pectinesterase</fullName>
        <ecNumber evidence="3">3.1.1.11</ecNumber>
    </recommendedName>
</protein>
<dbReference type="OrthoDB" id="3934656at2759"/>
<feature type="domain" description="Pectinesterase catalytic" evidence="8">
    <location>
        <begin position="801"/>
        <end position="1105"/>
    </location>
</feature>
<comment type="pathway">
    <text evidence="1">Glycan metabolism; pectin degradation; 2-dehydro-3-deoxy-D-gluconate from pectin: step 1/5.</text>
</comment>
<dbReference type="Gene3D" id="2.160.20.10">
    <property type="entry name" value="Single-stranded right-handed beta-helix, Pectin lyase-like"/>
    <property type="match status" value="1"/>
</dbReference>
<dbReference type="GO" id="GO:0006310">
    <property type="term" value="P:DNA recombination"/>
    <property type="evidence" value="ECO:0007669"/>
    <property type="project" value="UniProtKB-KW"/>
</dbReference>
<dbReference type="AlphaFoldDB" id="A0A388K8W5"/>
<dbReference type="GO" id="GO:0003677">
    <property type="term" value="F:DNA binding"/>
    <property type="evidence" value="ECO:0007669"/>
    <property type="project" value="InterPro"/>
</dbReference>
<name>A0A388K8W5_CHABU</name>
<dbReference type="EC" id="3.1.1.11" evidence="3"/>
<dbReference type="GO" id="GO:0015074">
    <property type="term" value="P:DNA integration"/>
    <property type="evidence" value="ECO:0007669"/>
    <property type="project" value="InterPro"/>
</dbReference>
<comment type="caution">
    <text evidence="9">The sequence shown here is derived from an EMBL/GenBank/DDBJ whole genome shotgun (WGS) entry which is preliminary data.</text>
</comment>